<keyword evidence="5 14" id="KW-0812">Transmembrane</keyword>
<evidence type="ECO:0000256" key="6">
    <source>
        <dbReference type="ARBA" id="ARBA00022847"/>
    </source>
</evidence>
<keyword evidence="6" id="KW-0769">Symport</keyword>
<sequence length="131" mass="14296">MLSILLIYSKILFRRSASDKELVFVGRLSVLLVSIVALLLAYEQNNTILNLVGYAWAGFGASFGPVIILSLYWRRMTKWGALAGMIAGATTVIIWANSSYASVMYEMVPGFIASFIAVIIVSLLTVTPENA</sequence>
<dbReference type="GO" id="GO:0005886">
    <property type="term" value="C:plasma membrane"/>
    <property type="evidence" value="ECO:0007669"/>
    <property type="project" value="UniProtKB-SubCell"/>
</dbReference>
<keyword evidence="10 14" id="KW-0472">Membrane</keyword>
<dbReference type="GO" id="GO:0015824">
    <property type="term" value="P:proline transport"/>
    <property type="evidence" value="ECO:0007669"/>
    <property type="project" value="TreeGrafter"/>
</dbReference>
<evidence type="ECO:0000256" key="1">
    <source>
        <dbReference type="ARBA" id="ARBA00004651"/>
    </source>
</evidence>
<proteinExistence type="inferred from homology"/>
<comment type="caution">
    <text evidence="15">The sequence shown here is derived from an EMBL/GenBank/DDBJ whole genome shotgun (WGS) entry which is preliminary data.</text>
</comment>
<feature type="transmembrane region" description="Helical" evidence="14">
    <location>
        <begin position="79"/>
        <end position="96"/>
    </location>
</feature>
<evidence type="ECO:0000256" key="5">
    <source>
        <dbReference type="ARBA" id="ARBA00022692"/>
    </source>
</evidence>
<evidence type="ECO:0000256" key="8">
    <source>
        <dbReference type="ARBA" id="ARBA00023053"/>
    </source>
</evidence>
<evidence type="ECO:0000256" key="14">
    <source>
        <dbReference type="SAM" id="Phobius"/>
    </source>
</evidence>
<evidence type="ECO:0000256" key="4">
    <source>
        <dbReference type="ARBA" id="ARBA00022475"/>
    </source>
</evidence>
<dbReference type="Pfam" id="PF00474">
    <property type="entry name" value="SSF"/>
    <property type="match status" value="1"/>
</dbReference>
<evidence type="ECO:0000256" key="10">
    <source>
        <dbReference type="ARBA" id="ARBA00023136"/>
    </source>
</evidence>
<feature type="transmembrane region" description="Helical" evidence="14">
    <location>
        <begin position="21"/>
        <end position="42"/>
    </location>
</feature>
<dbReference type="InterPro" id="IPR001734">
    <property type="entry name" value="Na/solute_symporter"/>
</dbReference>
<dbReference type="PANTHER" id="PTHR48086:SF3">
    <property type="entry name" value="SODIUM_PROLINE SYMPORTER"/>
    <property type="match status" value="1"/>
</dbReference>
<dbReference type="GO" id="GO:0015193">
    <property type="term" value="F:L-proline transmembrane transporter activity"/>
    <property type="evidence" value="ECO:0007669"/>
    <property type="project" value="TreeGrafter"/>
</dbReference>
<evidence type="ECO:0000256" key="3">
    <source>
        <dbReference type="ARBA" id="ARBA00022448"/>
    </source>
</evidence>
<evidence type="ECO:0000256" key="9">
    <source>
        <dbReference type="ARBA" id="ARBA00023065"/>
    </source>
</evidence>
<dbReference type="GO" id="GO:0005298">
    <property type="term" value="F:proline:sodium symporter activity"/>
    <property type="evidence" value="ECO:0007669"/>
    <property type="project" value="TreeGrafter"/>
</dbReference>
<dbReference type="PROSITE" id="PS50283">
    <property type="entry name" value="NA_SOLUT_SYMP_3"/>
    <property type="match status" value="1"/>
</dbReference>
<reference evidence="15" key="1">
    <citation type="submission" date="2014-08" db="EMBL/GenBank/DDBJ databases">
        <title>Fullgenome sequencing of Anoxybacillus sp.25 isolate from Garga hot-spring Russia.</title>
        <authorList>
            <person name="Rozanov A.S."/>
            <person name="Kotenko A.V."/>
            <person name="Malup T.K."/>
            <person name="Peltek S.E."/>
        </authorList>
    </citation>
    <scope>NUCLEOTIDE SEQUENCE [LARGE SCALE GENOMIC DNA]</scope>
    <source>
        <strain evidence="15">25</strain>
    </source>
</reference>
<keyword evidence="9" id="KW-0406">Ion transport</keyword>
<keyword evidence="3" id="KW-0813">Transport</keyword>
<keyword evidence="7 14" id="KW-1133">Transmembrane helix</keyword>
<protein>
    <recommendedName>
        <fullName evidence="16">Sodium/proline symporter</fullName>
    </recommendedName>
</protein>
<dbReference type="Gene3D" id="1.20.1730.10">
    <property type="entry name" value="Sodium/glucose cotransporter"/>
    <property type="match status" value="1"/>
</dbReference>
<organism evidence="15">
    <name type="scientific">Anoxybacillus flavithermus</name>
    <dbReference type="NCBI Taxonomy" id="33934"/>
    <lineage>
        <taxon>Bacteria</taxon>
        <taxon>Bacillati</taxon>
        <taxon>Bacillota</taxon>
        <taxon>Bacilli</taxon>
        <taxon>Bacillales</taxon>
        <taxon>Anoxybacillaceae</taxon>
        <taxon>Anoxybacillus</taxon>
    </lineage>
</organism>
<evidence type="ECO:0000256" key="7">
    <source>
        <dbReference type="ARBA" id="ARBA00022989"/>
    </source>
</evidence>
<comment type="similarity">
    <text evidence="2 13">Belongs to the sodium:solute symporter (SSF) (TC 2.A.21) family.</text>
</comment>
<dbReference type="PANTHER" id="PTHR48086">
    <property type="entry name" value="SODIUM/PROLINE SYMPORTER-RELATED"/>
    <property type="match status" value="1"/>
</dbReference>
<gene>
    <name evidence="15" type="ORF">JS44_14690</name>
</gene>
<dbReference type="InterPro" id="IPR038377">
    <property type="entry name" value="Na/Glc_symporter_sf"/>
</dbReference>
<name>A0A094IX06_9BACL</name>
<keyword evidence="4" id="KW-1003">Cell membrane</keyword>
<evidence type="ECO:0000256" key="2">
    <source>
        <dbReference type="ARBA" id="ARBA00006434"/>
    </source>
</evidence>
<keyword evidence="11" id="KW-0739">Sodium transport</keyword>
<feature type="transmembrane region" description="Helical" evidence="14">
    <location>
        <begin position="54"/>
        <end position="72"/>
    </location>
</feature>
<keyword evidence="8" id="KW-0915">Sodium</keyword>
<evidence type="ECO:0000256" key="11">
    <source>
        <dbReference type="ARBA" id="ARBA00023201"/>
    </source>
</evidence>
<evidence type="ECO:0008006" key="16">
    <source>
        <dbReference type="Google" id="ProtNLM"/>
    </source>
</evidence>
<evidence type="ECO:0000313" key="15">
    <source>
        <dbReference type="EMBL" id="KFZ32220.1"/>
    </source>
</evidence>
<dbReference type="AlphaFoldDB" id="A0A094IX06"/>
<evidence type="ECO:0000256" key="13">
    <source>
        <dbReference type="RuleBase" id="RU362091"/>
    </source>
</evidence>
<feature type="transmembrane region" description="Helical" evidence="14">
    <location>
        <begin position="108"/>
        <end position="126"/>
    </location>
</feature>
<accession>A0A094IX06</accession>
<dbReference type="InterPro" id="IPR050277">
    <property type="entry name" value="Sodium:Solute_Symporter"/>
</dbReference>
<evidence type="ECO:0000256" key="12">
    <source>
        <dbReference type="ARBA" id="ARBA00033708"/>
    </source>
</evidence>
<dbReference type="EMBL" id="JPZO01000126">
    <property type="protein sequence ID" value="KFZ32220.1"/>
    <property type="molecule type" value="Genomic_DNA"/>
</dbReference>
<comment type="catalytic activity">
    <reaction evidence="12">
        <text>L-proline(in) + Na(+)(in) = L-proline(out) + Na(+)(out)</text>
        <dbReference type="Rhea" id="RHEA:28967"/>
        <dbReference type="ChEBI" id="CHEBI:29101"/>
        <dbReference type="ChEBI" id="CHEBI:60039"/>
    </reaction>
</comment>
<comment type="subcellular location">
    <subcellularLocation>
        <location evidence="1">Cell membrane</location>
        <topology evidence="1">Multi-pass membrane protein</topology>
    </subcellularLocation>
</comment>